<accession>A0A0B0MA66</accession>
<evidence type="ECO:0000313" key="2">
    <source>
        <dbReference type="EMBL" id="KHG26331.1"/>
    </source>
</evidence>
<evidence type="ECO:0000313" key="3">
    <source>
        <dbReference type="Proteomes" id="UP000032142"/>
    </source>
</evidence>
<dbReference type="EMBL" id="KN436078">
    <property type="protein sequence ID" value="KHG26331.1"/>
    <property type="molecule type" value="Genomic_DNA"/>
</dbReference>
<dbReference type="Proteomes" id="UP000032142">
    <property type="component" value="Unassembled WGS sequence"/>
</dbReference>
<reference evidence="1" key="1">
    <citation type="submission" date="2014-09" db="EMBL/GenBank/DDBJ databases">
        <title>G. arboreum L. cv. AKA8401 A2 genome assembly version 1.0.</title>
        <authorList>
            <person name="Mudge J."/>
            <person name="Ramaraj T."/>
            <person name="Lindquist I.E."/>
            <person name="Bharti A.K."/>
            <person name="Sundararajan A."/>
            <person name="Cameron C.T."/>
            <person name="Woodward J.E."/>
            <person name="May G.D."/>
            <person name="Brubaker C."/>
            <person name="Broadhvest J."/>
            <person name="Wilkins T.A."/>
        </authorList>
    </citation>
    <scope>NUCLEOTIDE SEQUENCE</scope>
</reference>
<dbReference type="EMBL" id="JRRC01062056">
    <property type="protein sequence ID" value="KHF99037.1"/>
    <property type="molecule type" value="Genomic_DNA"/>
</dbReference>
<sequence>MIIFLLLSCIFYRLLALMLDFWLSKKSCYHFFIARKFFWGKNRLPGIF</sequence>
<dbReference type="AlphaFoldDB" id="A0A0B0MA66"/>
<evidence type="ECO:0000313" key="1">
    <source>
        <dbReference type="EMBL" id="KHF99037.1"/>
    </source>
</evidence>
<protein>
    <submittedName>
        <fullName evidence="1">Uncharacterized protein</fullName>
    </submittedName>
</protein>
<organism evidence="1 3">
    <name type="scientific">Gossypium arboreum</name>
    <name type="common">Tree cotton</name>
    <name type="synonym">Gossypium nanking</name>
    <dbReference type="NCBI Taxonomy" id="29729"/>
    <lineage>
        <taxon>Eukaryota</taxon>
        <taxon>Viridiplantae</taxon>
        <taxon>Streptophyta</taxon>
        <taxon>Embryophyta</taxon>
        <taxon>Tracheophyta</taxon>
        <taxon>Spermatophyta</taxon>
        <taxon>Magnoliopsida</taxon>
        <taxon>eudicotyledons</taxon>
        <taxon>Gunneridae</taxon>
        <taxon>Pentapetalae</taxon>
        <taxon>rosids</taxon>
        <taxon>malvids</taxon>
        <taxon>Malvales</taxon>
        <taxon>Malvaceae</taxon>
        <taxon>Malvoideae</taxon>
        <taxon>Gossypium</taxon>
    </lineage>
</organism>
<reference evidence="3" key="2">
    <citation type="submission" date="2014-09" db="EMBL/GenBank/DDBJ databases">
        <authorList>
            <person name="Mudge J."/>
            <person name="Ramaraj T."/>
            <person name="Lindquist I.E."/>
            <person name="Bharti A.K."/>
            <person name="Sundararajan A."/>
            <person name="Cameron C.T."/>
            <person name="Woodward J.E."/>
            <person name="May G.D."/>
            <person name="Brubaker C."/>
            <person name="Broadhvest J."/>
            <person name="Wilkins T.A."/>
        </authorList>
    </citation>
    <scope>NUCLEOTIDE SEQUENCE</scope>
    <source>
        <strain evidence="3">cv. AKA8401</strain>
    </source>
</reference>
<keyword evidence="3" id="KW-1185">Reference proteome</keyword>
<proteinExistence type="predicted"/>
<name>A0A0B0MA66_GOSAR</name>
<gene>
    <name evidence="2" type="ORF">F383_33780</name>
    <name evidence="1" type="ORF">F383_38236</name>
</gene>